<dbReference type="EMBL" id="BARW01001350">
    <property type="protein sequence ID" value="GAI72813.1"/>
    <property type="molecule type" value="Genomic_DNA"/>
</dbReference>
<dbReference type="AlphaFoldDB" id="X1QX09"/>
<dbReference type="InterPro" id="IPR003615">
    <property type="entry name" value="HNH_nuc"/>
</dbReference>
<dbReference type="Gene3D" id="1.10.30.50">
    <property type="match status" value="1"/>
</dbReference>
<proteinExistence type="predicted"/>
<evidence type="ECO:0008006" key="2">
    <source>
        <dbReference type="Google" id="ProtNLM"/>
    </source>
</evidence>
<protein>
    <recommendedName>
        <fullName evidence="2">HNH nuclease domain-containing protein</fullName>
    </recommendedName>
</protein>
<name>X1QX09_9ZZZZ</name>
<evidence type="ECO:0000313" key="1">
    <source>
        <dbReference type="EMBL" id="GAI72813.1"/>
    </source>
</evidence>
<organism evidence="1">
    <name type="scientific">marine sediment metagenome</name>
    <dbReference type="NCBI Taxonomy" id="412755"/>
    <lineage>
        <taxon>unclassified sequences</taxon>
        <taxon>metagenomes</taxon>
        <taxon>ecological metagenomes</taxon>
    </lineage>
</organism>
<reference evidence="1" key="1">
    <citation type="journal article" date="2014" name="Front. Microbiol.">
        <title>High frequency of phylogenetically diverse reductive dehalogenase-homologous genes in deep subseafloor sedimentary metagenomes.</title>
        <authorList>
            <person name="Kawai M."/>
            <person name="Futagami T."/>
            <person name="Toyoda A."/>
            <person name="Takaki Y."/>
            <person name="Nishi S."/>
            <person name="Hori S."/>
            <person name="Arai W."/>
            <person name="Tsubouchi T."/>
            <person name="Morono Y."/>
            <person name="Uchiyama I."/>
            <person name="Ito T."/>
            <person name="Fujiyama A."/>
            <person name="Inagaki F."/>
            <person name="Takami H."/>
        </authorList>
    </citation>
    <scope>NUCLEOTIDE SEQUENCE</scope>
    <source>
        <strain evidence="1">Expedition CK06-06</strain>
    </source>
</reference>
<gene>
    <name evidence="1" type="ORF">S12H4_04397</name>
</gene>
<comment type="caution">
    <text evidence="1">The sequence shown here is derived from an EMBL/GenBank/DDBJ whole genome shotgun (WGS) entry which is preliminary data.</text>
</comment>
<accession>X1QX09</accession>
<sequence length="155" mass="17833">MAELRRDVLKVGHYICAFCYKKEKHDLCHDLPKCRGGKTELDNLLVCCQECKTEKHYQTADEFREQRQFEAMFENVHSEPVTEAVEANINFVDGSTISGTMSFLPGQETRYIWVKPLGNGQVIWVNLLAVKSIIVKSVDMKKLQTLRPEEKLVLN</sequence>
<dbReference type="CDD" id="cd00085">
    <property type="entry name" value="HNHc"/>
    <property type="match status" value="1"/>
</dbReference>